<evidence type="ECO:0000313" key="6">
    <source>
        <dbReference type="EMBL" id="TQV71738.1"/>
    </source>
</evidence>
<comment type="catalytic activity">
    <reaction evidence="1">
        <text>Hydrolyzes the link between N-acetylmuramoyl residues and L-amino acid residues in certain cell-wall glycopeptides.</text>
        <dbReference type="EC" id="3.5.1.28"/>
    </reaction>
</comment>
<dbReference type="Pfam" id="PF01510">
    <property type="entry name" value="Amidase_2"/>
    <property type="match status" value="1"/>
</dbReference>
<dbReference type="InterPro" id="IPR036505">
    <property type="entry name" value="Amidase/PGRP_sf"/>
</dbReference>
<dbReference type="PANTHER" id="PTHR30417:SF1">
    <property type="entry name" value="N-ACETYLMURAMOYL-L-ALANINE AMIDASE AMID"/>
    <property type="match status" value="1"/>
</dbReference>
<dbReference type="OrthoDB" id="9811296at2"/>
<feature type="domain" description="N-acetylmuramoyl-L-alanine amidase" evidence="5">
    <location>
        <begin position="17"/>
        <end position="160"/>
    </location>
</feature>
<protein>
    <recommendedName>
        <fullName evidence="2">N-acetylmuramoyl-L-alanine amidase</fullName>
        <ecNumber evidence="2">3.5.1.28</ecNumber>
    </recommendedName>
</protein>
<dbReference type="Gene3D" id="3.40.80.10">
    <property type="entry name" value="Peptidoglycan recognition protein-like"/>
    <property type="match status" value="1"/>
</dbReference>
<dbReference type="CDD" id="cd06583">
    <property type="entry name" value="PGRP"/>
    <property type="match status" value="1"/>
</dbReference>
<reference evidence="6 7" key="1">
    <citation type="submission" date="2019-06" db="EMBL/GenBank/DDBJ databases">
        <title>Whole genome sequence for Cellvibrionaceae sp. R142.</title>
        <authorList>
            <person name="Wang G."/>
        </authorList>
    </citation>
    <scope>NUCLEOTIDE SEQUENCE [LARGE SCALE GENOMIC DNA]</scope>
    <source>
        <strain evidence="6 7">R142</strain>
    </source>
</reference>
<dbReference type="SUPFAM" id="SSF55846">
    <property type="entry name" value="N-acetylmuramoyl-L-alanine amidase-like"/>
    <property type="match status" value="1"/>
</dbReference>
<evidence type="ECO:0000256" key="1">
    <source>
        <dbReference type="ARBA" id="ARBA00001561"/>
    </source>
</evidence>
<dbReference type="GO" id="GO:0009254">
    <property type="term" value="P:peptidoglycan turnover"/>
    <property type="evidence" value="ECO:0007669"/>
    <property type="project" value="TreeGrafter"/>
</dbReference>
<comment type="caution">
    <text evidence="6">The sequence shown here is derived from an EMBL/GenBank/DDBJ whole genome shotgun (WGS) entry which is preliminary data.</text>
</comment>
<keyword evidence="4" id="KW-0961">Cell wall biogenesis/degradation</keyword>
<dbReference type="EMBL" id="VHSG01000020">
    <property type="protein sequence ID" value="TQV71738.1"/>
    <property type="molecule type" value="Genomic_DNA"/>
</dbReference>
<keyword evidence="7" id="KW-1185">Reference proteome</keyword>
<dbReference type="EC" id="3.5.1.28" evidence="2"/>
<dbReference type="PANTHER" id="PTHR30417">
    <property type="entry name" value="N-ACETYLMURAMOYL-L-ALANINE AMIDASE AMID"/>
    <property type="match status" value="1"/>
</dbReference>
<accession>A0A545T3G4</accession>
<organism evidence="6 7">
    <name type="scientific">Exilibacterium tricleocarpae</name>
    <dbReference type="NCBI Taxonomy" id="2591008"/>
    <lineage>
        <taxon>Bacteria</taxon>
        <taxon>Pseudomonadati</taxon>
        <taxon>Pseudomonadota</taxon>
        <taxon>Gammaproteobacteria</taxon>
        <taxon>Cellvibrionales</taxon>
        <taxon>Cellvibrionaceae</taxon>
        <taxon>Exilibacterium</taxon>
    </lineage>
</organism>
<sequence length="173" mass="19244">MIGRRFMLKSMLLVGSVGIGSLYWQQRWRYIVIHHSAGAFGDIAFLQEVHRQRQAQDPIDAIPYHYVNGNGNGLGMGEIANDSRGELHIWGAHVSGNNTDRNFRGIGICLIGNYDVTTVPEPQYLALVGLTRTLMSRYAILPGNVAGHGRIAGEATRCPGKFFPMQRFMRDIS</sequence>
<gene>
    <name evidence="6" type="ORF">FKG94_18990</name>
</gene>
<name>A0A545T3G4_9GAMM</name>
<dbReference type="Proteomes" id="UP000319732">
    <property type="component" value="Unassembled WGS sequence"/>
</dbReference>
<keyword evidence="3" id="KW-0378">Hydrolase</keyword>
<dbReference type="GO" id="GO:0071555">
    <property type="term" value="P:cell wall organization"/>
    <property type="evidence" value="ECO:0007669"/>
    <property type="project" value="UniProtKB-KW"/>
</dbReference>
<dbReference type="AlphaFoldDB" id="A0A545T3G4"/>
<dbReference type="GO" id="GO:0008745">
    <property type="term" value="F:N-acetylmuramoyl-L-alanine amidase activity"/>
    <property type="evidence" value="ECO:0007669"/>
    <property type="project" value="UniProtKB-EC"/>
</dbReference>
<proteinExistence type="predicted"/>
<dbReference type="SMART" id="SM00644">
    <property type="entry name" value="Ami_2"/>
    <property type="match status" value="1"/>
</dbReference>
<dbReference type="InterPro" id="IPR051206">
    <property type="entry name" value="NAMLAA_amidase_2"/>
</dbReference>
<evidence type="ECO:0000256" key="4">
    <source>
        <dbReference type="ARBA" id="ARBA00023316"/>
    </source>
</evidence>
<evidence type="ECO:0000256" key="3">
    <source>
        <dbReference type="ARBA" id="ARBA00022801"/>
    </source>
</evidence>
<evidence type="ECO:0000256" key="2">
    <source>
        <dbReference type="ARBA" id="ARBA00011901"/>
    </source>
</evidence>
<dbReference type="InterPro" id="IPR002502">
    <property type="entry name" value="Amidase_domain"/>
</dbReference>
<evidence type="ECO:0000259" key="5">
    <source>
        <dbReference type="SMART" id="SM00644"/>
    </source>
</evidence>
<evidence type="ECO:0000313" key="7">
    <source>
        <dbReference type="Proteomes" id="UP000319732"/>
    </source>
</evidence>
<dbReference type="GO" id="GO:0009253">
    <property type="term" value="P:peptidoglycan catabolic process"/>
    <property type="evidence" value="ECO:0007669"/>
    <property type="project" value="InterPro"/>
</dbReference>